<sequence length="332" mass="38174">MENFYFIGVDVSKKKLDFCVMFEGKVVHEEETTNHQSAIMALLHQLEEDYGIVGCQMLVCAEHTGQYTFPLACACKAVECKLWLENPAEIKYSSGVQRGKNDKVDAKRIAIYAKRFQDRVQYYERPTEDIERLKQLESERTLYVTDLAKYKGQMNDQKDYMPKTLYERKMKRLQALMEDLEEAIQAITDEMDEVIASCPVLCRQRELLMSIDGVGRVVATNMIITTEAFTRFDDPRKFNCYAGVAPFSYSSGSSQHSKSRVSHRADKVMKRLLHLAAVAVTHRIGGELKKYYERKVAEGKNKMSVINALRAKIVARMFAVIKRNEKYKPILS</sequence>
<dbReference type="AlphaFoldDB" id="A0A174NWM4"/>
<gene>
    <name evidence="4" type="ORF">ERS852510_01713</name>
</gene>
<dbReference type="InterPro" id="IPR047650">
    <property type="entry name" value="Transpos_IS110"/>
</dbReference>
<dbReference type="Pfam" id="PF01548">
    <property type="entry name" value="DEDD_Tnp_IS110"/>
    <property type="match status" value="1"/>
</dbReference>
<accession>A0A174NWM4</accession>
<evidence type="ECO:0000259" key="3">
    <source>
        <dbReference type="Pfam" id="PF02371"/>
    </source>
</evidence>
<dbReference type="GO" id="GO:0006313">
    <property type="term" value="P:DNA transposition"/>
    <property type="evidence" value="ECO:0007669"/>
    <property type="project" value="InterPro"/>
</dbReference>
<evidence type="ECO:0000313" key="4">
    <source>
        <dbReference type="EMBL" id="CUP51966.1"/>
    </source>
</evidence>
<protein>
    <submittedName>
        <fullName evidence="4">Transposase</fullName>
    </submittedName>
</protein>
<dbReference type="PANTHER" id="PTHR33055">
    <property type="entry name" value="TRANSPOSASE FOR INSERTION SEQUENCE ELEMENT IS1111A"/>
    <property type="match status" value="1"/>
</dbReference>
<reference evidence="4 5" key="1">
    <citation type="submission" date="2015-09" db="EMBL/GenBank/DDBJ databases">
        <authorList>
            <consortium name="Pathogen Informatics"/>
        </authorList>
    </citation>
    <scope>NUCLEOTIDE SEQUENCE [LARGE SCALE GENOMIC DNA]</scope>
    <source>
        <strain evidence="4 5">2789STDY5834898</strain>
    </source>
</reference>
<evidence type="ECO:0000259" key="2">
    <source>
        <dbReference type="Pfam" id="PF01548"/>
    </source>
</evidence>
<dbReference type="Proteomes" id="UP000095766">
    <property type="component" value="Unassembled WGS sequence"/>
</dbReference>
<dbReference type="GO" id="GO:0003677">
    <property type="term" value="F:DNA binding"/>
    <property type="evidence" value="ECO:0007669"/>
    <property type="project" value="InterPro"/>
</dbReference>
<feature type="domain" description="Transposase IS116/IS110/IS902 C-terminal" evidence="3">
    <location>
        <begin position="206"/>
        <end position="293"/>
    </location>
</feature>
<evidence type="ECO:0000313" key="5">
    <source>
        <dbReference type="Proteomes" id="UP000095766"/>
    </source>
</evidence>
<evidence type="ECO:0000256" key="1">
    <source>
        <dbReference type="SAM" id="Coils"/>
    </source>
</evidence>
<dbReference type="GO" id="GO:0004803">
    <property type="term" value="F:transposase activity"/>
    <property type="evidence" value="ECO:0007669"/>
    <property type="project" value="InterPro"/>
</dbReference>
<dbReference type="InterPro" id="IPR002525">
    <property type="entry name" value="Transp_IS110-like_N"/>
</dbReference>
<dbReference type="EMBL" id="CZAO01000007">
    <property type="protein sequence ID" value="CUP51966.1"/>
    <property type="molecule type" value="Genomic_DNA"/>
</dbReference>
<dbReference type="NCBIfam" id="NF033542">
    <property type="entry name" value="transpos_IS110"/>
    <property type="match status" value="1"/>
</dbReference>
<keyword evidence="1" id="KW-0175">Coiled coil</keyword>
<dbReference type="Pfam" id="PF02371">
    <property type="entry name" value="Transposase_20"/>
    <property type="match status" value="1"/>
</dbReference>
<dbReference type="RefSeq" id="WP_055300571.1">
    <property type="nucleotide sequence ID" value="NZ_CZAO01000007.1"/>
</dbReference>
<dbReference type="InterPro" id="IPR003346">
    <property type="entry name" value="Transposase_20"/>
</dbReference>
<feature type="coiled-coil region" evidence="1">
    <location>
        <begin position="163"/>
        <end position="197"/>
    </location>
</feature>
<feature type="domain" description="Transposase IS110-like N-terminal" evidence="2">
    <location>
        <begin position="7"/>
        <end position="155"/>
    </location>
</feature>
<proteinExistence type="predicted"/>
<name>A0A174NWM4_BACUN</name>
<organism evidence="4 5">
    <name type="scientific">Bacteroides uniformis</name>
    <dbReference type="NCBI Taxonomy" id="820"/>
    <lineage>
        <taxon>Bacteria</taxon>
        <taxon>Pseudomonadati</taxon>
        <taxon>Bacteroidota</taxon>
        <taxon>Bacteroidia</taxon>
        <taxon>Bacteroidales</taxon>
        <taxon>Bacteroidaceae</taxon>
        <taxon>Bacteroides</taxon>
    </lineage>
</organism>
<dbReference type="PANTHER" id="PTHR33055:SF3">
    <property type="entry name" value="PUTATIVE TRANSPOSASE FOR IS117-RELATED"/>
    <property type="match status" value="1"/>
</dbReference>